<reference evidence="2" key="1">
    <citation type="submission" date="2022-11" db="EMBL/GenBank/DDBJ databases">
        <title>Minimal conservation of predation-associated metabolite biosynthetic gene clusters underscores biosynthetic potential of Myxococcota including descriptions for ten novel species: Archangium lansinium sp. nov., Myxococcus landrumus sp. nov., Nannocystis bai.</title>
        <authorList>
            <person name="Ahearne A."/>
            <person name="Stevens C."/>
            <person name="Dowd S."/>
        </authorList>
    </citation>
    <scope>NUCLEOTIDE SEQUENCE</scope>
    <source>
        <strain evidence="2">Fl3</strain>
    </source>
</reference>
<name>A0ABY7GSS0_9BACT</name>
<proteinExistence type="predicted"/>
<dbReference type="Proteomes" id="UP001164459">
    <property type="component" value="Chromosome"/>
</dbReference>
<keyword evidence="3" id="KW-1185">Reference proteome</keyword>
<evidence type="ECO:0000313" key="2">
    <source>
        <dbReference type="EMBL" id="WAS89999.1"/>
    </source>
</evidence>
<feature type="compositionally biased region" description="Basic and acidic residues" evidence="1">
    <location>
        <begin position="1"/>
        <end position="18"/>
    </location>
</feature>
<feature type="region of interest" description="Disordered" evidence="1">
    <location>
        <begin position="1"/>
        <end position="24"/>
    </location>
</feature>
<protein>
    <submittedName>
        <fullName evidence="2">HEAT repeat domain-containing protein</fullName>
    </submittedName>
</protein>
<evidence type="ECO:0000256" key="1">
    <source>
        <dbReference type="SAM" id="MobiDB-lite"/>
    </source>
</evidence>
<dbReference type="RefSeq" id="WP_269032333.1">
    <property type="nucleotide sequence ID" value="NZ_CP114040.1"/>
</dbReference>
<dbReference type="Gene3D" id="1.25.10.10">
    <property type="entry name" value="Leucine-rich Repeat Variant"/>
    <property type="match status" value="2"/>
</dbReference>
<dbReference type="SUPFAM" id="SSF48371">
    <property type="entry name" value="ARM repeat"/>
    <property type="match status" value="1"/>
</dbReference>
<gene>
    <name evidence="2" type="ORF">O0S08_27715</name>
</gene>
<organism evidence="2 3">
    <name type="scientific">Nannocystis punicea</name>
    <dbReference type="NCBI Taxonomy" id="2995304"/>
    <lineage>
        <taxon>Bacteria</taxon>
        <taxon>Pseudomonadati</taxon>
        <taxon>Myxococcota</taxon>
        <taxon>Polyangia</taxon>
        <taxon>Nannocystales</taxon>
        <taxon>Nannocystaceae</taxon>
        <taxon>Nannocystis</taxon>
    </lineage>
</organism>
<dbReference type="InterPro" id="IPR011989">
    <property type="entry name" value="ARM-like"/>
</dbReference>
<evidence type="ECO:0000313" key="3">
    <source>
        <dbReference type="Proteomes" id="UP001164459"/>
    </source>
</evidence>
<dbReference type="EMBL" id="CP114040">
    <property type="protein sequence ID" value="WAS89999.1"/>
    <property type="molecule type" value="Genomic_DNA"/>
</dbReference>
<dbReference type="InterPro" id="IPR016024">
    <property type="entry name" value="ARM-type_fold"/>
</dbReference>
<sequence>MQEHRPDDPRDTLTDGLRRGPPCQRARAAGRIGELGPDAAAWAVPALSSALLDDGAWVEEWSEELHVVGTLDQLRLAVAAALARMGPSGFEAFGHVLRAGGEGPCSAVARVLDSAAPADLGSLVPELRHALEHGARAVRGHALFALTRVEPRLPWLFDWLSAHLDDREHEVRNVVAHALRAYGSAALPLLRRMMEDSDCAVQSIAARSLAAAAPMEQALSELLAIVRSEPDPEFGRWTAAVDGLATLGPAAADALPLLEAAIQGAERPVQDDILDAIARISGQPRRFVDP</sequence>
<accession>A0ABY7GSS0</accession>
<dbReference type="Pfam" id="PF13646">
    <property type="entry name" value="HEAT_2"/>
    <property type="match status" value="1"/>
</dbReference>